<dbReference type="STRING" id="585531.HMPREF0063_12868"/>
<evidence type="ECO:0008006" key="4">
    <source>
        <dbReference type="Google" id="ProtNLM"/>
    </source>
</evidence>
<dbReference type="HOGENOM" id="CLU_779951_0_0_11"/>
<gene>
    <name evidence="2" type="ORF">HMPREF0063_12868</name>
</gene>
<name>E2SFQ9_9ACTN</name>
<dbReference type="SUPFAM" id="SSF52540">
    <property type="entry name" value="P-loop containing nucleoside triphosphate hydrolases"/>
    <property type="match status" value="1"/>
</dbReference>
<dbReference type="AlphaFoldDB" id="E2SFQ9"/>
<dbReference type="InterPro" id="IPR027417">
    <property type="entry name" value="P-loop_NTPase"/>
</dbReference>
<dbReference type="PANTHER" id="PTHR43581">
    <property type="entry name" value="ATP/GTP PHOSPHATASE"/>
    <property type="match status" value="1"/>
</dbReference>
<dbReference type="InterPro" id="IPR051396">
    <property type="entry name" value="Bact_Antivir_Def_Nuclease"/>
</dbReference>
<reference evidence="2" key="1">
    <citation type="submission" date="2010-08" db="EMBL/GenBank/DDBJ databases">
        <authorList>
            <person name="Muzny D."/>
            <person name="Qin X."/>
            <person name="Buhay C."/>
            <person name="Dugan-Rocha S."/>
            <person name="Ding Y."/>
            <person name="Chen G."/>
            <person name="Hawes A."/>
            <person name="Holder M."/>
            <person name="Jhangiani S."/>
            <person name="Johnson A."/>
            <person name="Khan Z."/>
            <person name="Li Z."/>
            <person name="Liu W."/>
            <person name="Liu X."/>
            <person name="Perez L."/>
            <person name="Shen H."/>
            <person name="Wang Q."/>
            <person name="Watt J."/>
            <person name="Xi L."/>
            <person name="Xin Y."/>
            <person name="Zhou J."/>
            <person name="Deng J."/>
            <person name="Jiang H."/>
            <person name="Liu Y."/>
            <person name="Qu J."/>
            <person name="Song X.-Z."/>
            <person name="Zhang L."/>
            <person name="Villasana D."/>
            <person name="Johnson A."/>
            <person name="Liu J."/>
            <person name="Liyanage D."/>
            <person name="Lorensuhewa L."/>
            <person name="Robinson T."/>
            <person name="Song A."/>
            <person name="Song B.-B."/>
            <person name="Dinh H."/>
            <person name="Thornton R."/>
            <person name="Coyle M."/>
            <person name="Francisco L."/>
            <person name="Jackson L."/>
            <person name="Javaid M."/>
            <person name="Korchina V."/>
            <person name="Kovar C."/>
            <person name="Mata R."/>
            <person name="Mathew T."/>
            <person name="Ngo R."/>
            <person name="Nguyen L."/>
            <person name="Nguyen N."/>
            <person name="Okwuonu G."/>
            <person name="Ongeri F."/>
            <person name="Pham C."/>
            <person name="Simmons D."/>
            <person name="Wilczek-Boney K."/>
            <person name="Hale W."/>
            <person name="Jakkamsetti A."/>
            <person name="Pham P."/>
            <person name="Ruth R."/>
            <person name="San Lucas F."/>
            <person name="Warren J."/>
            <person name="Zhang J."/>
            <person name="Zhao Z."/>
            <person name="Zhou C."/>
            <person name="Zhu D."/>
            <person name="Lee S."/>
            <person name="Bess C."/>
            <person name="Blankenburg K."/>
            <person name="Forbes L."/>
            <person name="Fu Q."/>
            <person name="Gubbala S."/>
            <person name="Hirani K."/>
            <person name="Jayaseelan J.C."/>
            <person name="Lara F."/>
            <person name="Munidasa M."/>
            <person name="Palculict T."/>
            <person name="Patil S."/>
            <person name="Pu L.-L."/>
            <person name="Saada N."/>
            <person name="Tang L."/>
            <person name="Weissenberger G."/>
            <person name="Zhu Y."/>
            <person name="Hemphill L."/>
            <person name="Shang Y."/>
            <person name="Youmans B."/>
            <person name="Ayvaz T."/>
            <person name="Ross M."/>
            <person name="Santibanez J."/>
            <person name="Aqrawi P."/>
            <person name="Gross S."/>
            <person name="Joshi V."/>
            <person name="Fowler G."/>
            <person name="Nazareth L."/>
            <person name="Reid J."/>
            <person name="Worley K."/>
            <person name="Petrosino J."/>
            <person name="Highlander S."/>
            <person name="Gibbs R."/>
        </authorList>
    </citation>
    <scope>NUCLEOTIDE SEQUENCE [LARGE SCALE GENOMIC DNA]</scope>
    <source>
        <strain evidence="2">DSM 15272</strain>
    </source>
</reference>
<organism evidence="2 3">
    <name type="scientific">Aeromicrobium marinum DSM 15272</name>
    <dbReference type="NCBI Taxonomy" id="585531"/>
    <lineage>
        <taxon>Bacteria</taxon>
        <taxon>Bacillati</taxon>
        <taxon>Actinomycetota</taxon>
        <taxon>Actinomycetes</taxon>
        <taxon>Propionibacteriales</taxon>
        <taxon>Nocardioidaceae</taxon>
        <taxon>Aeromicrobium</taxon>
    </lineage>
</organism>
<keyword evidence="3" id="KW-1185">Reference proteome</keyword>
<protein>
    <recommendedName>
        <fullName evidence="4">ATPase AAA-type core domain-containing protein</fullName>
    </recommendedName>
</protein>
<evidence type="ECO:0000256" key="1">
    <source>
        <dbReference type="SAM" id="MobiDB-lite"/>
    </source>
</evidence>
<dbReference type="EMBL" id="ACLF03000013">
    <property type="protein sequence ID" value="EFQ82026.1"/>
    <property type="molecule type" value="Genomic_DNA"/>
</dbReference>
<dbReference type="PANTHER" id="PTHR43581:SF2">
    <property type="entry name" value="EXCINUCLEASE ATPASE SUBUNIT"/>
    <property type="match status" value="1"/>
</dbReference>
<evidence type="ECO:0000313" key="2">
    <source>
        <dbReference type="EMBL" id="EFQ82026.1"/>
    </source>
</evidence>
<comment type="caution">
    <text evidence="2">The sequence shown here is derived from an EMBL/GenBank/DDBJ whole genome shotgun (WGS) entry which is preliminary data.</text>
</comment>
<dbReference type="OrthoDB" id="3237462at2"/>
<dbReference type="RefSeq" id="WP_007079075.1">
    <property type="nucleotide sequence ID" value="NZ_CM001024.1"/>
</dbReference>
<proteinExistence type="predicted"/>
<evidence type="ECO:0000313" key="3">
    <source>
        <dbReference type="Proteomes" id="UP000003111"/>
    </source>
</evidence>
<feature type="region of interest" description="Disordered" evidence="1">
    <location>
        <begin position="336"/>
        <end position="355"/>
    </location>
</feature>
<dbReference type="Gene3D" id="3.40.50.300">
    <property type="entry name" value="P-loop containing nucleotide triphosphate hydrolases"/>
    <property type="match status" value="1"/>
</dbReference>
<dbReference type="eggNOG" id="COG4938">
    <property type="taxonomic scope" value="Bacteria"/>
</dbReference>
<accession>E2SFQ9</accession>
<dbReference type="Proteomes" id="UP000003111">
    <property type="component" value="Unassembled WGS sequence"/>
</dbReference>
<sequence>MREWSEKRLWQQLAAASRDRETHSLNLGHGNHLDLDLSKGCTVVAGRNGAGKSQVLAAAKGKLGDQSTLIQLHQICEHARSALRSRDDIEEMEEETGALPLTDELISNLKRVVGRDYEEVQWFSLELEATASFRDSFEWPGDQALVPHFRVKYRGAEYTSLEMGLGEFSIHLLFWTLQQFRDRNELTVLLDEPDAYLPPIGSSRLLARMLDTCLRRNWSLVIATHSEEMIRASIEEDSLLVVRRAQDSSIEAIRSWVDGPAVATDLLAVPALELVIFGEDEAAAALVRSILRSGDGRHARTAEVVWNNGHGYLTSLRRQIPRHSRMKVRFAYAYDGDQRNQDSPPDTGWPSVYLP</sequence>